<dbReference type="SUPFAM" id="SSF52129">
    <property type="entry name" value="Caspase-like"/>
    <property type="match status" value="1"/>
</dbReference>
<evidence type="ECO:0000313" key="4">
    <source>
        <dbReference type="Proteomes" id="UP000625711"/>
    </source>
</evidence>
<dbReference type="PANTHER" id="PTHR22576">
    <property type="entry name" value="MUCOSA ASSOCIATED LYMPHOID TISSUE LYMPHOMA TRANSLOCATION PROTEIN 1/PARACASPASE"/>
    <property type="match status" value="1"/>
</dbReference>
<evidence type="ECO:0000259" key="2">
    <source>
        <dbReference type="PROSITE" id="PS50208"/>
    </source>
</evidence>
<evidence type="ECO:0000313" key="3">
    <source>
        <dbReference type="EMBL" id="KAF7263231.1"/>
    </source>
</evidence>
<keyword evidence="4" id="KW-1185">Reference proteome</keyword>
<dbReference type="InterPro" id="IPR029030">
    <property type="entry name" value="Caspase-like_dom_sf"/>
</dbReference>
<gene>
    <name evidence="3" type="ORF">GWI33_003463</name>
</gene>
<dbReference type="Proteomes" id="UP000625711">
    <property type="component" value="Unassembled WGS sequence"/>
</dbReference>
<organism evidence="3 4">
    <name type="scientific">Rhynchophorus ferrugineus</name>
    <name type="common">Red palm weevil</name>
    <name type="synonym">Curculio ferrugineus</name>
    <dbReference type="NCBI Taxonomy" id="354439"/>
    <lineage>
        <taxon>Eukaryota</taxon>
        <taxon>Metazoa</taxon>
        <taxon>Ecdysozoa</taxon>
        <taxon>Arthropoda</taxon>
        <taxon>Hexapoda</taxon>
        <taxon>Insecta</taxon>
        <taxon>Pterygota</taxon>
        <taxon>Neoptera</taxon>
        <taxon>Endopterygota</taxon>
        <taxon>Coleoptera</taxon>
        <taxon>Polyphaga</taxon>
        <taxon>Cucujiformia</taxon>
        <taxon>Curculionidae</taxon>
        <taxon>Dryophthorinae</taxon>
        <taxon>Rhynchophorus</taxon>
    </lineage>
</organism>
<accession>A0A834LX32</accession>
<dbReference type="InterPro" id="IPR052039">
    <property type="entry name" value="Caspase-related_regulators"/>
</dbReference>
<dbReference type="GO" id="GO:0004197">
    <property type="term" value="F:cysteine-type endopeptidase activity"/>
    <property type="evidence" value="ECO:0007669"/>
    <property type="project" value="InterPro"/>
</dbReference>
<reference evidence="3" key="1">
    <citation type="submission" date="2020-08" db="EMBL/GenBank/DDBJ databases">
        <title>Genome sequencing and assembly of the red palm weevil Rhynchophorus ferrugineus.</title>
        <authorList>
            <person name="Dias G.B."/>
            <person name="Bergman C.M."/>
            <person name="Manee M."/>
        </authorList>
    </citation>
    <scope>NUCLEOTIDE SEQUENCE</scope>
    <source>
        <strain evidence="3">AA-2017</strain>
        <tissue evidence="3">Whole larva</tissue>
    </source>
</reference>
<feature type="domain" description="Caspase family p20" evidence="2">
    <location>
        <begin position="57"/>
        <end position="196"/>
    </location>
</feature>
<dbReference type="PANTHER" id="PTHR22576:SF41">
    <property type="entry name" value="CASPASE 14, APOPTOSIS-RELATED CYSTEINE PEPTIDASE"/>
    <property type="match status" value="1"/>
</dbReference>
<dbReference type="EMBL" id="JAACXV010022859">
    <property type="protein sequence ID" value="KAF7263231.1"/>
    <property type="molecule type" value="Genomic_DNA"/>
</dbReference>
<protein>
    <recommendedName>
        <fullName evidence="2">Caspase family p20 domain-containing protein</fullName>
    </recommendedName>
</protein>
<dbReference type="Gene3D" id="3.40.50.1460">
    <property type="match status" value="1"/>
</dbReference>
<dbReference type="InterPro" id="IPR015917">
    <property type="entry name" value="Pept_C14A"/>
</dbReference>
<dbReference type="AlphaFoldDB" id="A0A834LX32"/>
<proteinExistence type="inferred from homology"/>
<comment type="caution">
    <text evidence="3">The sequence shown here is derived from an EMBL/GenBank/DDBJ whole genome shotgun (WGS) entry which is preliminary data.</text>
</comment>
<comment type="similarity">
    <text evidence="1">Belongs to the peptidase C14A family.</text>
</comment>
<dbReference type="InterPro" id="IPR011600">
    <property type="entry name" value="Pept_C14_caspase"/>
</dbReference>
<dbReference type="InterPro" id="IPR001309">
    <property type="entry name" value="Pept_C14_p20"/>
</dbReference>
<evidence type="ECO:0000256" key="1">
    <source>
        <dbReference type="ARBA" id="ARBA00010134"/>
    </source>
</evidence>
<dbReference type="GO" id="GO:0006508">
    <property type="term" value="P:proteolysis"/>
    <property type="evidence" value="ECO:0007669"/>
    <property type="project" value="InterPro"/>
</dbReference>
<dbReference type="PRINTS" id="PR00376">
    <property type="entry name" value="IL1BCENZYME"/>
</dbReference>
<dbReference type="PROSITE" id="PS50208">
    <property type="entry name" value="CASPASE_P20"/>
    <property type="match status" value="1"/>
</dbReference>
<dbReference type="OrthoDB" id="6097640at2759"/>
<sequence length="196" mass="22140">MLRNMSMFKKVVLVTGLLKNSLENKHENEAEDDLEDFGNMSISSQPVPTYPIKGSKLEGKALFINNITFSGNNERYGAENDSSRLIDTFQSIGFKCDLFTDLVADDIRKIVTNFSKQDFLNTDVSLIVIMSHGDTVFDPVTERDNTLKSRPIREESVQMYGTNNEGVFTDELIGIFTEGASKLQDKPKIFLFQCCR</sequence>
<name>A0A834LX32_RHYFE</name>
<dbReference type="Pfam" id="PF00656">
    <property type="entry name" value="Peptidase_C14"/>
    <property type="match status" value="1"/>
</dbReference>